<evidence type="ECO:0000313" key="11">
    <source>
        <dbReference type="EMBL" id="CAG5094100.1"/>
    </source>
</evidence>
<name>A0ABN7S6B2_OIKDI</name>
<dbReference type="PANTHER" id="PTHR45739:SF1">
    <property type="entry name" value="EXTRACELLULAR MATRIX ORGANIZING PROTEIN FRAS1"/>
    <property type="match status" value="1"/>
</dbReference>
<reference evidence="11 12" key="1">
    <citation type="submission" date="2021-04" db="EMBL/GenBank/DDBJ databases">
        <authorList>
            <person name="Bliznina A."/>
        </authorList>
    </citation>
    <scope>NUCLEOTIDE SEQUENCE [LARGE SCALE GENOMIC DNA]</scope>
</reference>
<evidence type="ECO:0000256" key="7">
    <source>
        <dbReference type="SAM" id="MobiDB-lite"/>
    </source>
</evidence>
<dbReference type="PANTHER" id="PTHR45739">
    <property type="entry name" value="MATRIX PROTEIN, PUTATIVE-RELATED"/>
    <property type="match status" value="1"/>
</dbReference>
<sequence length="2653" mass="294441">MGWKRGFVKWGLLGQLSSFARTQELFSACPTSCRTCDDLGSCLSCEPGSVLQNYECVEQCSDGLFERDGECHFCPINCDTCNSEHDCKSCAEGSFAQEGVCVNACSEGFYLERETCLKCGDYCVECWTRDECTLCESGMLLQGAYCVPSCSLGFSQVDGICLPCQTGCEECHYSSQKCKKCSPGLFLYEGNCKRECPPETGQPQNGACGAVHYKLPRNKLLRLSNIVDVPEKSNKYTIKFSNSGAGRLFLQNPMDGAWPMYVLDDSSSYPSPVDTLEFTAEDLDNAWYRPSADMETDHLDFEIYLNEQLVEDSSVTLDLLNDALGVIQPDRNAKLSRVIPPGTTRELTGMKFSSSKETPSEDIIYSLNSRLPPGFATIERIPYGPVSEFTQYDLDRGDVIVATSEAWPGHDLTFDFYVSDNEGVTMEPFVYTIKSPTFKVSAGKSVALSVEEAGIHPKALKDKDSFYILSQAPFFGDILVDGKKVSEGESFLLSSKVEYATERTVKASEDSVQVTSYFGNKDEDIRLSILIDDSNLGPVLASSLKLDVSSIRQEIHSSSLRFTSDGSSIEYKINEDPLWGLLEKRVGNGYSSMALGNTFSQADVDEGLIYYHFYGSDSNPSDYVELTVTDELGHQVQEKLMIYVSIADEVSTIMPDLEFFDIDTQLDNFDTFEGAHEISTFATPTVFTIGVSEKRILHPVDLGIAVPSRSDWVEMLVAPRLGEVLNADDGSEFVVANVADLIDGKIVFQSGAKAGSDEVQFTVYLTYNEGAAQTITVPVEVVGDSQDSYVDSSANYLSSSSQDTYSGYFNEEIDSQSEMNSLISPNLATPEFLELENSRKKSPESPASRKEGRFVGIPSVKNTIEVQANKIKIITELATLPDTDSSTRFTIDTPPSKGYLKLLDEAGSEIGSVLSFGDSFLRRDVEEGRLCYEGTGGVGVNTFSIREDSFSYTLGEGQFKRFGEVTIRVEDFTLGNTLDRSLPGSEVENEKDTEFDPDGDERGASQSAVIGSPLVASFRRPKPTLRLNTIHCEESARRIITSNDVIADDNGYSQSGDLRLSVSRECKQGQLERLYGSKWRATDQFTYQDVEDGIVAYSHFGGNAGQDSCVLQLRNAFASSEHVTLNIIVDFLNTGTPRLTSNSGLLYLEYIDNVPAGIITSSTLKTTDPDTQPEDLIYQVTEKCEFGEIINTELNTRVTSFSQYDVDMGRIRYELTVADSAQHSDEFKFTVTDNKTTLKDNTFVIRFSRLEFEEERITVAETEGEIKVWLSRTGYFNHYAIVTCKSISEIALNQQVQFEPGENRKPCVVPLQQDDRHQGQKQLDLQLAEPSYALLGKRDSMSIVITDPEDKATISFLSDEIHVQEEQRQVVIPVRREGDASKTATVICYTQAASAGDADFERREPRENDQLVFQGTPYNQRDASCTINLIDDSLFEREEFFFVKLDKANIEARIGAIDTVKVVIDGPNDLPQISMAENRLEVRESAKIVSVEIYRAGSDLSQESEVFCNSRAGSASPGEDFEQVHEHVIFAVNQEVASCEVTIFDDSENPVVEGKENFFVYLSGAKGAVLSDLIESEIVIDDEDEDSPTFEFAAPEYAAAETDPVVSVPVIRHGDTSGPASVICRTLQGSAQIDSDFRERINSDVNRIFFEPGETEKNCDVVLIDDEEHEPSETLFLQLKDPQSVSGSPARLGALDETKITLTNTEDTPTITFAKSEVSVREPKPGETKDVTVTVHRYGDTTGNSRVRVSTRDGSAISGVDYEPKSEMLRFRPEKQSLTFTVVVKCNEESAWHKTFSLVMGPDEPVNAVLGEFPAMTVTILDKEASGSLVLPAPPAVISLKDFDAAANADEELLPGYPALCLTPCDPQHPNFDETQSLCEEAGIDNDLIQYSWEVATPDKSNFKRINDATPWTSPKSKVLDSIYFSRKFKIRCRVQAFSPEGKGGTPLRSQPAQVSSEGICHNPLVAGESGFQAQNFQANLKYLDSTHPDHPNSIHITVEVPHEDGLLPLVSTTQINNIDFLLRDRVFRQQHVCSNMLTPEEAPNTEGQRGFLDSYDAARVPAMSGFDRPHQFDTELRSEKTLSLYQYLNLKTCTWTFDSYYTMDELKDICGGRIDKDYELATQDQSHVTVRVPFHVSYIYVQAPTGWAALEHRSEFSVSFYYSNVMWKSGIKTDSELTGDISLTRVSIDANGRLVVELRTRTRFRGLFLESSDKQAGLKKEESTFVAPMGVRSNFTLELIWSQDTFDSPEQHWKAMSKYSRKDYTGEYMLNLIPCTVQPTQGFESGQTPESVCSPHEKAEFSVKIGIQQSARPVPVVYSLNTHFHITNSEQIFLSAPGEYPLEEMDYKGTFSKGSKVFARIMWESQQDLKSAYNLQIEKVYICTGSNGYIPTFDPTGEMYGEGPQYGCIKPIKEISSRFLILDRGNRDAEDLSFQAIPFEAEFADDNEEYKALSSHPSTDGFAFSVDPLYKIIAGHEWYIQVLYEIEGNQGRVRRSAIEPGHHFMSRRAAAPGTARNGTNMGILNIDEPVHSASAGIVAGSIGGLVLFVVAMGAFIFARRGSPSESAYDENSLTPEEVGLLQQKIDYSKLVNQNRVPNNKLKNHLNNMNGLQQQRSQNFVSVKPSRNILSSRDHHVTIHNDLGGASKSGTEI</sequence>
<dbReference type="CDD" id="cd00064">
    <property type="entry name" value="FU"/>
    <property type="match status" value="4"/>
</dbReference>
<feature type="repeat" description="CSPG" evidence="6">
    <location>
        <begin position="1136"/>
        <end position="1232"/>
    </location>
</feature>
<dbReference type="Gene3D" id="2.60.40.2030">
    <property type="match status" value="5"/>
</dbReference>
<evidence type="ECO:0000256" key="1">
    <source>
        <dbReference type="ARBA" id="ARBA00005529"/>
    </source>
</evidence>
<dbReference type="SUPFAM" id="SSF141072">
    <property type="entry name" value="CalX-like"/>
    <property type="match status" value="5"/>
</dbReference>
<accession>A0ABN7S6B2</accession>
<proteinExistence type="inferred from homology"/>
<feature type="signal peptide" evidence="9">
    <location>
        <begin position="1"/>
        <end position="22"/>
    </location>
</feature>
<dbReference type="InterPro" id="IPR003644">
    <property type="entry name" value="Calx_beta"/>
</dbReference>
<keyword evidence="3" id="KW-0677">Repeat</keyword>
<dbReference type="Proteomes" id="UP001158576">
    <property type="component" value="Chromosome XSR"/>
</dbReference>
<dbReference type="InterPro" id="IPR038081">
    <property type="entry name" value="CalX-like_sf"/>
</dbReference>
<feature type="repeat" description="CSPG" evidence="6">
    <location>
        <begin position="1021"/>
        <end position="1114"/>
    </location>
</feature>
<dbReference type="EMBL" id="OU015569">
    <property type="protein sequence ID" value="CAG5094100.1"/>
    <property type="molecule type" value="Genomic_DNA"/>
</dbReference>
<keyword evidence="5" id="KW-0325">Glycoprotein</keyword>
<dbReference type="SUPFAM" id="SSF57184">
    <property type="entry name" value="Growth factor receptor domain"/>
    <property type="match status" value="1"/>
</dbReference>
<keyword evidence="4" id="KW-0106">Calcium</keyword>
<dbReference type="Gene3D" id="2.10.220.10">
    <property type="entry name" value="Hormone Receptor, Insulin-like Growth Factor Receptor 1, Chain A, domain 2"/>
    <property type="match status" value="3"/>
</dbReference>
<dbReference type="Pfam" id="PF16184">
    <property type="entry name" value="Cadherin_3"/>
    <property type="match status" value="3"/>
</dbReference>
<feature type="domain" description="Calx-beta" evidence="10">
    <location>
        <begin position="1343"/>
        <end position="1446"/>
    </location>
</feature>
<dbReference type="InterPro" id="IPR009030">
    <property type="entry name" value="Growth_fac_rcpt_cys_sf"/>
</dbReference>
<evidence type="ECO:0000256" key="3">
    <source>
        <dbReference type="ARBA" id="ARBA00022737"/>
    </source>
</evidence>
<keyword evidence="8" id="KW-0812">Transmembrane</keyword>
<keyword evidence="2 9" id="KW-0732">Signal</keyword>
<keyword evidence="8" id="KW-1133">Transmembrane helix</keyword>
<evidence type="ECO:0000259" key="10">
    <source>
        <dbReference type="SMART" id="SM00237"/>
    </source>
</evidence>
<dbReference type="InterPro" id="IPR039005">
    <property type="entry name" value="CSPG_rpt"/>
</dbReference>
<keyword evidence="12" id="KW-1185">Reference proteome</keyword>
<organism evidence="11 12">
    <name type="scientific">Oikopleura dioica</name>
    <name type="common">Tunicate</name>
    <dbReference type="NCBI Taxonomy" id="34765"/>
    <lineage>
        <taxon>Eukaryota</taxon>
        <taxon>Metazoa</taxon>
        <taxon>Chordata</taxon>
        <taxon>Tunicata</taxon>
        <taxon>Appendicularia</taxon>
        <taxon>Copelata</taxon>
        <taxon>Oikopleuridae</taxon>
        <taxon>Oikopleura</taxon>
    </lineage>
</organism>
<dbReference type="Pfam" id="PF03160">
    <property type="entry name" value="Calx-beta"/>
    <property type="match status" value="5"/>
</dbReference>
<feature type="chain" id="PRO_5046648755" evidence="9">
    <location>
        <begin position="23"/>
        <end position="2653"/>
    </location>
</feature>
<keyword evidence="8" id="KW-0472">Membrane</keyword>
<evidence type="ECO:0000256" key="9">
    <source>
        <dbReference type="SAM" id="SignalP"/>
    </source>
</evidence>
<dbReference type="PROSITE" id="PS51854">
    <property type="entry name" value="CSPG"/>
    <property type="match status" value="2"/>
</dbReference>
<dbReference type="SMART" id="SM00261">
    <property type="entry name" value="FU"/>
    <property type="match status" value="4"/>
</dbReference>
<evidence type="ECO:0000256" key="4">
    <source>
        <dbReference type="ARBA" id="ARBA00022837"/>
    </source>
</evidence>
<evidence type="ECO:0000256" key="5">
    <source>
        <dbReference type="ARBA" id="ARBA00023180"/>
    </source>
</evidence>
<evidence type="ECO:0000313" key="12">
    <source>
        <dbReference type="Proteomes" id="UP001158576"/>
    </source>
</evidence>
<feature type="transmembrane region" description="Helical" evidence="8">
    <location>
        <begin position="2536"/>
        <end position="2559"/>
    </location>
</feature>
<dbReference type="InterPro" id="IPR051561">
    <property type="entry name" value="FRAS1_ECM"/>
</dbReference>
<evidence type="ECO:0000256" key="2">
    <source>
        <dbReference type="ARBA" id="ARBA00022729"/>
    </source>
</evidence>
<dbReference type="SMART" id="SM00237">
    <property type="entry name" value="Calx_beta"/>
    <property type="match status" value="4"/>
</dbReference>
<evidence type="ECO:0000256" key="6">
    <source>
        <dbReference type="PROSITE-ProRule" id="PRU01201"/>
    </source>
</evidence>
<feature type="domain" description="Calx-beta" evidence="10">
    <location>
        <begin position="1578"/>
        <end position="1680"/>
    </location>
</feature>
<feature type="region of interest" description="Disordered" evidence="7">
    <location>
        <begin position="979"/>
        <end position="1005"/>
    </location>
</feature>
<feature type="domain" description="Calx-beta" evidence="10">
    <location>
        <begin position="1461"/>
        <end position="1563"/>
    </location>
</feature>
<protein>
    <submittedName>
        <fullName evidence="11">Oidioi.mRNA.OKI2018_I69.XSR.g13247.t1.cds</fullName>
    </submittedName>
</protein>
<comment type="similarity">
    <text evidence="1">Belongs to the FRAS1 family.</text>
</comment>
<feature type="domain" description="Calx-beta" evidence="10">
    <location>
        <begin position="1698"/>
        <end position="1801"/>
    </location>
</feature>
<evidence type="ECO:0000256" key="8">
    <source>
        <dbReference type="SAM" id="Phobius"/>
    </source>
</evidence>
<dbReference type="InterPro" id="IPR006212">
    <property type="entry name" value="Furin_repeat"/>
</dbReference>
<gene>
    <name evidence="11" type="ORF">OKIOD_LOCUS4805</name>
</gene>